<evidence type="ECO:0000259" key="1">
    <source>
        <dbReference type="SMART" id="SM00460"/>
    </source>
</evidence>
<dbReference type="PANTHER" id="PTHR33490:SF6">
    <property type="entry name" value="SLL1049 PROTEIN"/>
    <property type="match status" value="1"/>
</dbReference>
<feature type="domain" description="Transglutaminase-like" evidence="1">
    <location>
        <begin position="158"/>
        <end position="221"/>
    </location>
</feature>
<dbReference type="EMBL" id="JAJBZT010000005">
    <property type="protein sequence ID" value="MCB6184155.1"/>
    <property type="molecule type" value="Genomic_DNA"/>
</dbReference>
<dbReference type="InterPro" id="IPR038765">
    <property type="entry name" value="Papain-like_cys_pep_sf"/>
</dbReference>
<name>A0ABS8D7I0_9NEIS</name>
<proteinExistence type="predicted"/>
<keyword evidence="3" id="KW-1185">Reference proteome</keyword>
<dbReference type="Gene3D" id="3.10.620.30">
    <property type="match status" value="1"/>
</dbReference>
<dbReference type="PANTHER" id="PTHR33490">
    <property type="entry name" value="BLR5614 PROTEIN-RELATED"/>
    <property type="match status" value="1"/>
</dbReference>
<dbReference type="SUPFAM" id="SSF54001">
    <property type="entry name" value="Cysteine proteinases"/>
    <property type="match status" value="1"/>
</dbReference>
<dbReference type="Pfam" id="PF08379">
    <property type="entry name" value="Bact_transglu_N"/>
    <property type="match status" value="1"/>
</dbReference>
<dbReference type="InterPro" id="IPR013589">
    <property type="entry name" value="Bac_transglu_N"/>
</dbReference>
<protein>
    <submittedName>
        <fullName evidence="2">Transglutaminase family protein</fullName>
    </submittedName>
</protein>
<evidence type="ECO:0000313" key="3">
    <source>
        <dbReference type="Proteomes" id="UP001165395"/>
    </source>
</evidence>
<dbReference type="RefSeq" id="WP_227180958.1">
    <property type="nucleotide sequence ID" value="NZ_JAJBZT010000005.1"/>
</dbReference>
<sequence>MALRIRHETVYEYESPVNFSTQYLRLLPRNGPLQQVLHWELSTPQPWFLTRDLFYNQVAVLTIDKPTSKISIVAEGVVDVDRDGLATEPDVPLLPLAWFLRSTDLTEPDQQLRDFAAAHAELIKTNPVAGLEKLSESVLAAMPYRPGTTSVATSASQALAKGSGVCQDHTHVFLTLCRLLNLPARYISGYVYSFDDEAHLASHAWAEVRLADGWHGFDVSNSNRPGETHVQLALGLDYMDACPIRGVRRGGDGEQLKVIANVMLAEE</sequence>
<dbReference type="Pfam" id="PF01841">
    <property type="entry name" value="Transglut_core"/>
    <property type="match status" value="1"/>
</dbReference>
<comment type="caution">
    <text evidence="2">The sequence shown here is derived from an EMBL/GenBank/DDBJ whole genome shotgun (WGS) entry which is preliminary data.</text>
</comment>
<dbReference type="SMART" id="SM00460">
    <property type="entry name" value="TGc"/>
    <property type="match status" value="1"/>
</dbReference>
<dbReference type="Proteomes" id="UP001165395">
    <property type="component" value="Unassembled WGS sequence"/>
</dbReference>
<gene>
    <name evidence="2" type="ORF">LIN78_11415</name>
</gene>
<organism evidence="2 3">
    <name type="scientific">Leeia speluncae</name>
    <dbReference type="NCBI Taxonomy" id="2884804"/>
    <lineage>
        <taxon>Bacteria</taxon>
        <taxon>Pseudomonadati</taxon>
        <taxon>Pseudomonadota</taxon>
        <taxon>Betaproteobacteria</taxon>
        <taxon>Neisseriales</taxon>
        <taxon>Leeiaceae</taxon>
        <taxon>Leeia</taxon>
    </lineage>
</organism>
<reference evidence="2" key="1">
    <citation type="submission" date="2021-10" db="EMBL/GenBank/DDBJ databases">
        <title>The complete genome sequence of Leeia sp. TBRC 13508.</title>
        <authorList>
            <person name="Charoenyingcharoen P."/>
            <person name="Yukphan P."/>
        </authorList>
    </citation>
    <scope>NUCLEOTIDE SEQUENCE</scope>
    <source>
        <strain evidence="2">TBRC 13508</strain>
    </source>
</reference>
<dbReference type="InterPro" id="IPR002931">
    <property type="entry name" value="Transglutaminase-like"/>
</dbReference>
<accession>A0ABS8D7I0</accession>
<evidence type="ECO:0000313" key="2">
    <source>
        <dbReference type="EMBL" id="MCB6184155.1"/>
    </source>
</evidence>